<keyword evidence="5" id="KW-0552">Olfaction</keyword>
<keyword evidence="4 10" id="KW-0812">Transmembrane</keyword>
<feature type="transmembrane region" description="Helical" evidence="10">
    <location>
        <begin position="420"/>
        <end position="439"/>
    </location>
</feature>
<dbReference type="InterPro" id="IPR004117">
    <property type="entry name" value="7tm6_olfct_rcpt"/>
</dbReference>
<keyword evidence="2" id="KW-1003">Cell membrane</keyword>
<evidence type="ECO:0000256" key="2">
    <source>
        <dbReference type="ARBA" id="ARBA00022475"/>
    </source>
</evidence>
<feature type="transmembrane region" description="Helical" evidence="10">
    <location>
        <begin position="153"/>
        <end position="174"/>
    </location>
</feature>
<feature type="transmembrane region" description="Helical" evidence="10">
    <location>
        <begin position="387"/>
        <end position="408"/>
    </location>
</feature>
<keyword evidence="8" id="KW-0675">Receptor</keyword>
<keyword evidence="12" id="KW-1185">Reference proteome</keyword>
<protein>
    <recommendedName>
        <fullName evidence="13">Odorant receptor</fullName>
    </recommendedName>
</protein>
<name>A0A067R7J7_ZOONE</name>
<evidence type="ECO:0000256" key="10">
    <source>
        <dbReference type="SAM" id="Phobius"/>
    </source>
</evidence>
<evidence type="ECO:0000256" key="5">
    <source>
        <dbReference type="ARBA" id="ARBA00022725"/>
    </source>
</evidence>
<feature type="transmembrane region" description="Helical" evidence="10">
    <location>
        <begin position="86"/>
        <end position="106"/>
    </location>
</feature>
<dbReference type="eggNOG" id="ENOG502T2SG">
    <property type="taxonomic scope" value="Eukaryota"/>
</dbReference>
<organism evidence="11 12">
    <name type="scientific">Zootermopsis nevadensis</name>
    <name type="common">Dampwood termite</name>
    <dbReference type="NCBI Taxonomy" id="136037"/>
    <lineage>
        <taxon>Eukaryota</taxon>
        <taxon>Metazoa</taxon>
        <taxon>Ecdysozoa</taxon>
        <taxon>Arthropoda</taxon>
        <taxon>Hexapoda</taxon>
        <taxon>Insecta</taxon>
        <taxon>Pterygota</taxon>
        <taxon>Neoptera</taxon>
        <taxon>Polyneoptera</taxon>
        <taxon>Dictyoptera</taxon>
        <taxon>Blattodea</taxon>
        <taxon>Blattoidea</taxon>
        <taxon>Termitoidae</taxon>
        <taxon>Termopsidae</taxon>
        <taxon>Zootermopsis</taxon>
    </lineage>
</organism>
<evidence type="ECO:0000256" key="3">
    <source>
        <dbReference type="ARBA" id="ARBA00022606"/>
    </source>
</evidence>
<dbReference type="Pfam" id="PF02949">
    <property type="entry name" value="7tm_6"/>
    <property type="match status" value="1"/>
</dbReference>
<feature type="transmembrane region" description="Helical" evidence="10">
    <location>
        <begin position="214"/>
        <end position="239"/>
    </location>
</feature>
<proteinExistence type="predicted"/>
<keyword evidence="9" id="KW-0807">Transducer</keyword>
<comment type="subcellular location">
    <subcellularLocation>
        <location evidence="1">Cell membrane</location>
        <topology evidence="1">Multi-pass membrane protein</topology>
    </subcellularLocation>
</comment>
<evidence type="ECO:0000313" key="11">
    <source>
        <dbReference type="EMBL" id="KDR19482.1"/>
    </source>
</evidence>
<reference evidence="11 12" key="1">
    <citation type="journal article" date="2014" name="Nat. Commun.">
        <title>Molecular traces of alternative social organization in a termite genome.</title>
        <authorList>
            <person name="Terrapon N."/>
            <person name="Li C."/>
            <person name="Robertson H.M."/>
            <person name="Ji L."/>
            <person name="Meng X."/>
            <person name="Booth W."/>
            <person name="Chen Z."/>
            <person name="Childers C.P."/>
            <person name="Glastad K.M."/>
            <person name="Gokhale K."/>
            <person name="Gowin J."/>
            <person name="Gronenberg W."/>
            <person name="Hermansen R.A."/>
            <person name="Hu H."/>
            <person name="Hunt B.G."/>
            <person name="Huylmans A.K."/>
            <person name="Khalil S.M."/>
            <person name="Mitchell R.D."/>
            <person name="Munoz-Torres M.C."/>
            <person name="Mustard J.A."/>
            <person name="Pan H."/>
            <person name="Reese J.T."/>
            <person name="Scharf M.E."/>
            <person name="Sun F."/>
            <person name="Vogel H."/>
            <person name="Xiao J."/>
            <person name="Yang W."/>
            <person name="Yang Z."/>
            <person name="Yang Z."/>
            <person name="Zhou J."/>
            <person name="Zhu J."/>
            <person name="Brent C.S."/>
            <person name="Elsik C.G."/>
            <person name="Goodisman M.A."/>
            <person name="Liberles D.A."/>
            <person name="Roe R.M."/>
            <person name="Vargo E.L."/>
            <person name="Vilcinskas A."/>
            <person name="Wang J."/>
            <person name="Bornberg-Bauer E."/>
            <person name="Korb J."/>
            <person name="Zhang G."/>
            <person name="Liebig J."/>
        </authorList>
    </citation>
    <scope>NUCLEOTIDE SEQUENCE [LARGE SCALE GENOMIC DNA]</scope>
    <source>
        <tissue evidence="11">Whole organism</tissue>
    </source>
</reference>
<sequence length="516" mass="59123">MSEKRENQILNSHGEEHPRRLKMLHLQLIAFNLSGILPPANTSGSRCKTMMYHVFTALSLVWFLPAITLQLIALCQRLDDIEVATAILFQVSCYLSTGIIFFYFVWNRTELIKLFDTLEAGFIGHMDKIGSPTRRNAILEEATRKSAVITRALFGLCFTVEIAWGCIPCILGYLEYLTDDEPRDLTNDRGRYFGLTMWLPENVNESPTYELMHVFHVIAVYTVVSNITGCYMLMFAFAFHTTTQFKILCAAFEDVDLFVQRLHNSGRGRRRNTMEHSTDVDLSTEDGNYNYVSGSENAEMPHEGNFQGHISGSLGPQYSVVPGRRDKAFDLRYPNDFNITKSPRWNTEENPETSDIEKCEYSLLQYLIECIQFHQALIKFSKDMNKFLSPVILIFFVFSEAMMCLSTFQLALGQADERSFKFFTSVILAFIWPLVVCTYGDELMQQSAAVSRAAFGCQWYDRSPSFNRLLRTVIMRAQKPVILTAGRFYVVSLATFADIGNKVYAYFTLLKRMNEK</sequence>
<feature type="transmembrane region" description="Helical" evidence="10">
    <location>
        <begin position="52"/>
        <end position="74"/>
    </location>
</feature>
<dbReference type="EMBL" id="KK852649">
    <property type="protein sequence ID" value="KDR19482.1"/>
    <property type="molecule type" value="Genomic_DNA"/>
</dbReference>
<keyword evidence="7 10" id="KW-0472">Membrane</keyword>
<dbReference type="Proteomes" id="UP000027135">
    <property type="component" value="Unassembled WGS sequence"/>
</dbReference>
<evidence type="ECO:0000256" key="6">
    <source>
        <dbReference type="ARBA" id="ARBA00022989"/>
    </source>
</evidence>
<evidence type="ECO:0000313" key="12">
    <source>
        <dbReference type="Proteomes" id="UP000027135"/>
    </source>
</evidence>
<keyword evidence="3" id="KW-0716">Sensory transduction</keyword>
<dbReference type="PANTHER" id="PTHR21137">
    <property type="entry name" value="ODORANT RECEPTOR"/>
    <property type="match status" value="1"/>
</dbReference>
<keyword evidence="6 10" id="KW-1133">Transmembrane helix</keyword>
<evidence type="ECO:0008006" key="13">
    <source>
        <dbReference type="Google" id="ProtNLM"/>
    </source>
</evidence>
<dbReference type="PANTHER" id="PTHR21137:SF35">
    <property type="entry name" value="ODORANT RECEPTOR 19A-RELATED"/>
    <property type="match status" value="1"/>
</dbReference>
<dbReference type="GO" id="GO:0005886">
    <property type="term" value="C:plasma membrane"/>
    <property type="evidence" value="ECO:0007669"/>
    <property type="project" value="UniProtKB-SubCell"/>
</dbReference>
<dbReference type="GO" id="GO:0004984">
    <property type="term" value="F:olfactory receptor activity"/>
    <property type="evidence" value="ECO:0007669"/>
    <property type="project" value="InterPro"/>
</dbReference>
<evidence type="ECO:0000256" key="8">
    <source>
        <dbReference type="ARBA" id="ARBA00023170"/>
    </source>
</evidence>
<dbReference type="InParanoid" id="A0A067R7J7"/>
<dbReference type="FunCoup" id="A0A067R7J7">
    <property type="interactions" value="80"/>
</dbReference>
<dbReference type="AlphaFoldDB" id="A0A067R7J7"/>
<evidence type="ECO:0000256" key="1">
    <source>
        <dbReference type="ARBA" id="ARBA00004651"/>
    </source>
</evidence>
<dbReference type="GO" id="GO:0005549">
    <property type="term" value="F:odorant binding"/>
    <property type="evidence" value="ECO:0007669"/>
    <property type="project" value="InterPro"/>
</dbReference>
<dbReference type="GO" id="GO:0007165">
    <property type="term" value="P:signal transduction"/>
    <property type="evidence" value="ECO:0007669"/>
    <property type="project" value="UniProtKB-KW"/>
</dbReference>
<evidence type="ECO:0000256" key="7">
    <source>
        <dbReference type="ARBA" id="ARBA00023136"/>
    </source>
</evidence>
<accession>A0A067R7J7</accession>
<evidence type="ECO:0000256" key="9">
    <source>
        <dbReference type="ARBA" id="ARBA00023224"/>
    </source>
</evidence>
<evidence type="ECO:0000256" key="4">
    <source>
        <dbReference type="ARBA" id="ARBA00022692"/>
    </source>
</evidence>
<gene>
    <name evidence="11" type="ORF">L798_06525</name>
</gene>